<dbReference type="OMA" id="NNGFRCY"/>
<dbReference type="AlphaFoldDB" id="A0A0K9PA59"/>
<dbReference type="PANTHER" id="PTHR46137:SF4">
    <property type="entry name" value="PROTEIN LEAD-SENSITIVE 1"/>
    <property type="match status" value="1"/>
</dbReference>
<dbReference type="PROSITE" id="PS51934">
    <property type="entry name" value="LRAT"/>
    <property type="match status" value="1"/>
</dbReference>
<dbReference type="OrthoDB" id="421951at2759"/>
<organism evidence="2 3">
    <name type="scientific">Zostera marina</name>
    <name type="common">Eelgrass</name>
    <dbReference type="NCBI Taxonomy" id="29655"/>
    <lineage>
        <taxon>Eukaryota</taxon>
        <taxon>Viridiplantae</taxon>
        <taxon>Streptophyta</taxon>
        <taxon>Embryophyta</taxon>
        <taxon>Tracheophyta</taxon>
        <taxon>Spermatophyta</taxon>
        <taxon>Magnoliopsida</taxon>
        <taxon>Liliopsida</taxon>
        <taxon>Zosteraceae</taxon>
        <taxon>Zostera</taxon>
    </lineage>
</organism>
<dbReference type="STRING" id="29655.A0A0K9PA59"/>
<reference evidence="3" key="1">
    <citation type="journal article" date="2016" name="Nature">
        <title>The genome of the seagrass Zostera marina reveals angiosperm adaptation to the sea.</title>
        <authorList>
            <person name="Olsen J.L."/>
            <person name="Rouze P."/>
            <person name="Verhelst B."/>
            <person name="Lin Y.-C."/>
            <person name="Bayer T."/>
            <person name="Collen J."/>
            <person name="Dattolo E."/>
            <person name="De Paoli E."/>
            <person name="Dittami S."/>
            <person name="Maumus F."/>
            <person name="Michel G."/>
            <person name="Kersting A."/>
            <person name="Lauritano C."/>
            <person name="Lohaus R."/>
            <person name="Toepel M."/>
            <person name="Tonon T."/>
            <person name="Vanneste K."/>
            <person name="Amirebrahimi M."/>
            <person name="Brakel J."/>
            <person name="Bostroem C."/>
            <person name="Chovatia M."/>
            <person name="Grimwood J."/>
            <person name="Jenkins J.W."/>
            <person name="Jueterbock A."/>
            <person name="Mraz A."/>
            <person name="Stam W.T."/>
            <person name="Tice H."/>
            <person name="Bornberg-Bauer E."/>
            <person name="Green P.J."/>
            <person name="Pearson G.A."/>
            <person name="Procaccini G."/>
            <person name="Duarte C.M."/>
            <person name="Schmutz J."/>
            <person name="Reusch T.B.H."/>
            <person name="Van de Peer Y."/>
        </authorList>
    </citation>
    <scope>NUCLEOTIDE SEQUENCE [LARGE SCALE GENOMIC DNA]</scope>
    <source>
        <strain evidence="3">cv. Finnish</strain>
    </source>
</reference>
<evidence type="ECO:0000313" key="3">
    <source>
        <dbReference type="Proteomes" id="UP000036987"/>
    </source>
</evidence>
<dbReference type="Gene3D" id="3.90.1720.10">
    <property type="entry name" value="endopeptidase domain like (from Nostoc punctiforme)"/>
    <property type="match status" value="1"/>
</dbReference>
<proteinExistence type="predicted"/>
<keyword evidence="3" id="KW-1185">Reference proteome</keyword>
<name>A0A0K9PA59_ZOSMR</name>
<evidence type="ECO:0000259" key="1">
    <source>
        <dbReference type="PROSITE" id="PS51934"/>
    </source>
</evidence>
<dbReference type="Pfam" id="PF04970">
    <property type="entry name" value="LRAT"/>
    <property type="match status" value="1"/>
</dbReference>
<evidence type="ECO:0000313" key="2">
    <source>
        <dbReference type="EMBL" id="KMZ65122.1"/>
    </source>
</evidence>
<comment type="caution">
    <text evidence="2">The sequence shown here is derived from an EMBL/GenBank/DDBJ whole genome shotgun (WGS) entry which is preliminary data.</text>
</comment>
<sequence>MGLFSNRIPKESLKPGDHIYSWRVYVYAHHGIYVGDNTVIHFTRGQGQEVGTGTVLDHLIRVSMKNSRELCPDCSTKLPESHGVVSSCLNCFLGGGILYRFEYDVSPALFIAKVRGGTCTLAKSDDDDTVVHRATQLLGHGFRCYNVFKSNCEDFAIYCKTGLLVVEQGLIGQSGQAVSIIGGPAATVFSTPIRLLTTNVYGMATIAVGIYCASRYIADIGNRMDVVKVEVDVLASSLATGRIEVVHVD</sequence>
<dbReference type="PANTHER" id="PTHR46137">
    <property type="entry name" value="OS05G0310600 PROTEIN"/>
    <property type="match status" value="1"/>
</dbReference>
<dbReference type="EMBL" id="LFYR01001074">
    <property type="protein sequence ID" value="KMZ65122.1"/>
    <property type="molecule type" value="Genomic_DNA"/>
</dbReference>
<gene>
    <name evidence="2" type="ORF">ZOSMA_338G00050</name>
</gene>
<accession>A0A0K9PA59</accession>
<protein>
    <submittedName>
        <fullName evidence="2">NC domain-containing protein-related</fullName>
    </submittedName>
</protein>
<feature type="domain" description="LRAT" evidence="1">
    <location>
        <begin position="19"/>
        <end position="168"/>
    </location>
</feature>
<dbReference type="Proteomes" id="UP000036987">
    <property type="component" value="Unassembled WGS sequence"/>
</dbReference>
<dbReference type="InterPro" id="IPR007053">
    <property type="entry name" value="LRAT_dom"/>
</dbReference>